<dbReference type="InterPro" id="IPR036249">
    <property type="entry name" value="Thioredoxin-like_sf"/>
</dbReference>
<feature type="binding site" evidence="3">
    <location>
        <position position="158"/>
    </location>
    <ligand>
        <name>Cu cation</name>
        <dbReference type="ChEBI" id="CHEBI:23378"/>
    </ligand>
</feature>
<keyword evidence="8" id="KW-1185">Reference proteome</keyword>
<evidence type="ECO:0000256" key="3">
    <source>
        <dbReference type="PIRSR" id="PIRSR603782-1"/>
    </source>
</evidence>
<keyword evidence="4" id="KW-1015">Disulfide bond</keyword>
<feature type="binding site" evidence="3">
    <location>
        <position position="66"/>
    </location>
    <ligand>
        <name>Cu cation</name>
        <dbReference type="ChEBI" id="CHEBI:23378"/>
    </ligand>
</feature>
<evidence type="ECO:0000313" key="8">
    <source>
        <dbReference type="Proteomes" id="UP000247978"/>
    </source>
</evidence>
<feature type="transmembrane region" description="Helical" evidence="5">
    <location>
        <begin position="6"/>
        <end position="25"/>
    </location>
</feature>
<keyword evidence="5" id="KW-1133">Transmembrane helix</keyword>
<dbReference type="InterPro" id="IPR013766">
    <property type="entry name" value="Thioredoxin_domain"/>
</dbReference>
<evidence type="ECO:0000256" key="4">
    <source>
        <dbReference type="PIRSR" id="PIRSR603782-2"/>
    </source>
</evidence>
<dbReference type="CDD" id="cd02968">
    <property type="entry name" value="SCO"/>
    <property type="match status" value="1"/>
</dbReference>
<organism evidence="7 8">
    <name type="scientific">Pseudogracilibacillus auburnensis</name>
    <dbReference type="NCBI Taxonomy" id="1494959"/>
    <lineage>
        <taxon>Bacteria</taxon>
        <taxon>Bacillati</taxon>
        <taxon>Bacillota</taxon>
        <taxon>Bacilli</taxon>
        <taxon>Bacillales</taxon>
        <taxon>Bacillaceae</taxon>
        <taxon>Pseudogracilibacillus</taxon>
    </lineage>
</organism>
<evidence type="ECO:0000256" key="1">
    <source>
        <dbReference type="ARBA" id="ARBA00010996"/>
    </source>
</evidence>
<dbReference type="GO" id="GO:0046872">
    <property type="term" value="F:metal ion binding"/>
    <property type="evidence" value="ECO:0007669"/>
    <property type="project" value="UniProtKB-KW"/>
</dbReference>
<dbReference type="RefSeq" id="WP_110396431.1">
    <property type="nucleotide sequence ID" value="NZ_JBHUHB010000001.1"/>
</dbReference>
<dbReference type="EMBL" id="QJJQ01000012">
    <property type="protein sequence ID" value="PXW85174.1"/>
    <property type="molecule type" value="Genomic_DNA"/>
</dbReference>
<dbReference type="OrthoDB" id="8550465at2"/>
<feature type="disulfide bond" description="Redox-active" evidence="4">
    <location>
        <begin position="66"/>
        <end position="70"/>
    </location>
</feature>
<keyword evidence="2 3" id="KW-0186">Copper</keyword>
<dbReference type="PANTHER" id="PTHR12151:SF25">
    <property type="entry name" value="LINALOOL DEHYDRATASE_ISOMERASE DOMAIN-CONTAINING PROTEIN"/>
    <property type="match status" value="1"/>
</dbReference>
<keyword evidence="3" id="KW-0479">Metal-binding</keyword>
<evidence type="ECO:0000313" key="7">
    <source>
        <dbReference type="EMBL" id="PXW85174.1"/>
    </source>
</evidence>
<evidence type="ECO:0000259" key="6">
    <source>
        <dbReference type="PROSITE" id="PS51352"/>
    </source>
</evidence>
<dbReference type="AlphaFoldDB" id="A0A2V3VW07"/>
<evidence type="ECO:0000256" key="5">
    <source>
        <dbReference type="SAM" id="Phobius"/>
    </source>
</evidence>
<dbReference type="PANTHER" id="PTHR12151">
    <property type="entry name" value="ELECTRON TRANSPORT PROTIN SCO1/SENC FAMILY MEMBER"/>
    <property type="match status" value="1"/>
</dbReference>
<keyword evidence="5" id="KW-0472">Membrane</keyword>
<dbReference type="Proteomes" id="UP000247978">
    <property type="component" value="Unassembled WGS sequence"/>
</dbReference>
<comment type="caution">
    <text evidence="7">The sequence shown here is derived from an EMBL/GenBank/DDBJ whole genome shotgun (WGS) entry which is preliminary data.</text>
</comment>
<dbReference type="SUPFAM" id="SSF52833">
    <property type="entry name" value="Thioredoxin-like"/>
    <property type="match status" value="1"/>
</dbReference>
<feature type="binding site" evidence="3">
    <location>
        <position position="70"/>
    </location>
    <ligand>
        <name>Cu cation</name>
        <dbReference type="ChEBI" id="CHEBI:23378"/>
    </ligand>
</feature>
<evidence type="ECO:0000256" key="2">
    <source>
        <dbReference type="ARBA" id="ARBA00023008"/>
    </source>
</evidence>
<feature type="domain" description="Thioredoxin" evidence="6">
    <location>
        <begin position="12"/>
        <end position="195"/>
    </location>
</feature>
<dbReference type="PROSITE" id="PS51352">
    <property type="entry name" value="THIOREDOXIN_2"/>
    <property type="match status" value="1"/>
</dbReference>
<keyword evidence="5" id="KW-0812">Transmembrane</keyword>
<dbReference type="Pfam" id="PF02630">
    <property type="entry name" value="SCO1-SenC"/>
    <property type="match status" value="1"/>
</dbReference>
<comment type="similarity">
    <text evidence="1">Belongs to the SCO1/2 family.</text>
</comment>
<reference evidence="7 8" key="1">
    <citation type="submission" date="2018-05" db="EMBL/GenBank/DDBJ databases">
        <title>Genomic Encyclopedia of Type Strains, Phase IV (KMG-IV): sequencing the most valuable type-strain genomes for metagenomic binning, comparative biology and taxonomic classification.</title>
        <authorList>
            <person name="Goeker M."/>
        </authorList>
    </citation>
    <scope>NUCLEOTIDE SEQUENCE [LARGE SCALE GENOMIC DNA]</scope>
    <source>
        <strain evidence="7 8">DSM 28556</strain>
    </source>
</reference>
<protein>
    <submittedName>
        <fullName evidence="7">Protein SCO1/2</fullName>
    </submittedName>
</protein>
<dbReference type="Gene3D" id="3.40.30.10">
    <property type="entry name" value="Glutaredoxin"/>
    <property type="match status" value="1"/>
</dbReference>
<accession>A0A2V3VW07</accession>
<dbReference type="InterPro" id="IPR003782">
    <property type="entry name" value="SCO1/SenC"/>
</dbReference>
<name>A0A2V3VW07_9BACI</name>
<proteinExistence type="inferred from homology"/>
<sequence length="195" mass="22274">MKKFYIGFISILVLGIAAGIFYLQVIRPGTAELPKDVVMETAFEEEIDFADLPKRARLIEFMYTQCPDVCPVTTLEMSKLKHTLEEEGVFGDEVEFITITIDPKRDTPEVLKEYAGRFEVTSSEDGWLFLTGTDEATKEIADALGFLYRDPGSGEIVHSTYAYFMDEDNNLLEKFTMGEGFDRERAYDRIMRTIN</sequence>
<gene>
    <name evidence="7" type="ORF">DFR56_112152</name>
</gene>